<name>A0A510NWQ2_TALPI</name>
<accession>A0A510NWQ2</accession>
<reference evidence="3" key="1">
    <citation type="journal article" date="2015" name="Genome Announc.">
        <title>Draft genome sequence of Talaromyces cellulolyticus strain Y-94, a source of lignocellulosic biomass-degrading enzymes.</title>
        <authorList>
            <person name="Fujii T."/>
            <person name="Koike H."/>
            <person name="Sawayama S."/>
            <person name="Yano S."/>
            <person name="Inoue H."/>
        </authorList>
    </citation>
    <scope>NUCLEOTIDE SEQUENCE [LARGE SCALE GENOMIC DNA]</scope>
    <source>
        <strain evidence="3">Y-94</strain>
    </source>
</reference>
<sequence>MDPSPPVREGGGGGEPQYSLTRKPKTKTERNDYRPDMSSERPVIFGGVPDVLFLILSMGDASTIPVLCRLNKATYETIKSHEAFLCTSYLRLHDFNPPLDKILTMDPNTGHRAPFSFVNLQKFVFRRQTALMLASRVARSGWGAWWAIKGGAGEMDAEAEMFRQRVERGLYVMFHMSDIARDVERIKLRPHRVAGSIYRVLLLNWLPCVRFETTGNSRNWWFPRHMSHIYVVLLRMTQQREIGKRRWRFRQMLDLERRVDFHIALQMLRQFLETIIFAHCPDDDASISSLGCEDVDITNWFLLRQGAHSLEEIFLELPDRDCCSIEDRARKQQDGVPPVCDYSEALKEYWDARNGDETVDCKQCEAWLRSSSTQSILNDFFGLHALDLGKEWVRQMRGEGELFEG</sequence>
<dbReference type="EMBL" id="DF933814">
    <property type="protein sequence ID" value="GAM36414.1"/>
    <property type="molecule type" value="Genomic_DNA"/>
</dbReference>
<dbReference type="AlphaFoldDB" id="A0A510NWQ2"/>
<protein>
    <submittedName>
        <fullName evidence="2">Uncharacterized protein</fullName>
    </submittedName>
</protein>
<feature type="region of interest" description="Disordered" evidence="1">
    <location>
        <begin position="1"/>
        <end position="39"/>
    </location>
</feature>
<gene>
    <name evidence="2" type="ORF">TCE0_018r05487</name>
</gene>
<keyword evidence="3" id="KW-1185">Reference proteome</keyword>
<dbReference type="Proteomes" id="UP000053095">
    <property type="component" value="Unassembled WGS sequence"/>
</dbReference>
<evidence type="ECO:0000313" key="2">
    <source>
        <dbReference type="EMBL" id="GAM36414.1"/>
    </source>
</evidence>
<proteinExistence type="predicted"/>
<evidence type="ECO:0000313" key="3">
    <source>
        <dbReference type="Proteomes" id="UP000053095"/>
    </source>
</evidence>
<organism evidence="2 3">
    <name type="scientific">Talaromyces pinophilus</name>
    <name type="common">Penicillium pinophilum</name>
    <dbReference type="NCBI Taxonomy" id="128442"/>
    <lineage>
        <taxon>Eukaryota</taxon>
        <taxon>Fungi</taxon>
        <taxon>Dikarya</taxon>
        <taxon>Ascomycota</taxon>
        <taxon>Pezizomycotina</taxon>
        <taxon>Eurotiomycetes</taxon>
        <taxon>Eurotiomycetidae</taxon>
        <taxon>Eurotiales</taxon>
        <taxon>Trichocomaceae</taxon>
        <taxon>Talaromyces</taxon>
        <taxon>Talaromyces sect. Talaromyces</taxon>
    </lineage>
</organism>
<evidence type="ECO:0000256" key="1">
    <source>
        <dbReference type="SAM" id="MobiDB-lite"/>
    </source>
</evidence>
<feature type="compositionally biased region" description="Basic and acidic residues" evidence="1">
    <location>
        <begin position="26"/>
        <end position="39"/>
    </location>
</feature>